<name>A0ABQ9IDH9_9NEOP</name>
<keyword evidence="1" id="KW-0732">Signal</keyword>
<keyword evidence="3" id="KW-1185">Reference proteome</keyword>
<feature type="signal peptide" evidence="1">
    <location>
        <begin position="1"/>
        <end position="23"/>
    </location>
</feature>
<dbReference type="EMBL" id="JARBHB010000002">
    <property type="protein sequence ID" value="KAJ8894676.1"/>
    <property type="molecule type" value="Genomic_DNA"/>
</dbReference>
<evidence type="ECO:0000313" key="3">
    <source>
        <dbReference type="Proteomes" id="UP001159363"/>
    </source>
</evidence>
<dbReference type="Proteomes" id="UP001159363">
    <property type="component" value="Chromosome 2"/>
</dbReference>
<reference evidence="2 3" key="1">
    <citation type="submission" date="2023-02" db="EMBL/GenBank/DDBJ databases">
        <title>LHISI_Scaffold_Assembly.</title>
        <authorList>
            <person name="Stuart O.P."/>
            <person name="Cleave R."/>
            <person name="Magrath M.J.L."/>
            <person name="Mikheyev A.S."/>
        </authorList>
    </citation>
    <scope>NUCLEOTIDE SEQUENCE [LARGE SCALE GENOMIC DNA]</scope>
    <source>
        <strain evidence="2">Daus_M_001</strain>
        <tissue evidence="2">Leg muscle</tissue>
    </source>
</reference>
<evidence type="ECO:0008006" key="4">
    <source>
        <dbReference type="Google" id="ProtNLM"/>
    </source>
</evidence>
<gene>
    <name evidence="2" type="ORF">PR048_007341</name>
</gene>
<protein>
    <recommendedName>
        <fullName evidence="4">Secreted protein</fullName>
    </recommendedName>
</protein>
<proteinExistence type="predicted"/>
<evidence type="ECO:0000313" key="2">
    <source>
        <dbReference type="EMBL" id="KAJ8894676.1"/>
    </source>
</evidence>
<comment type="caution">
    <text evidence="2">The sequence shown here is derived from an EMBL/GenBank/DDBJ whole genome shotgun (WGS) entry which is preliminary data.</text>
</comment>
<sequence>MGAELSIFLTLLATFKHLTFIFSRYEHCACEEIRTEELLNFLMQNVQCRPPCKYRKRQSINGCE</sequence>
<evidence type="ECO:0000256" key="1">
    <source>
        <dbReference type="SAM" id="SignalP"/>
    </source>
</evidence>
<feature type="chain" id="PRO_5045986136" description="Secreted protein" evidence="1">
    <location>
        <begin position="24"/>
        <end position="64"/>
    </location>
</feature>
<accession>A0ABQ9IDH9</accession>
<organism evidence="2 3">
    <name type="scientific">Dryococelus australis</name>
    <dbReference type="NCBI Taxonomy" id="614101"/>
    <lineage>
        <taxon>Eukaryota</taxon>
        <taxon>Metazoa</taxon>
        <taxon>Ecdysozoa</taxon>
        <taxon>Arthropoda</taxon>
        <taxon>Hexapoda</taxon>
        <taxon>Insecta</taxon>
        <taxon>Pterygota</taxon>
        <taxon>Neoptera</taxon>
        <taxon>Polyneoptera</taxon>
        <taxon>Phasmatodea</taxon>
        <taxon>Verophasmatodea</taxon>
        <taxon>Anareolatae</taxon>
        <taxon>Phasmatidae</taxon>
        <taxon>Eurycanthinae</taxon>
        <taxon>Dryococelus</taxon>
    </lineage>
</organism>